<proteinExistence type="predicted"/>
<organism evidence="1 2">
    <name type="scientific">Castilleja foliolosa</name>
    <dbReference type="NCBI Taxonomy" id="1961234"/>
    <lineage>
        <taxon>Eukaryota</taxon>
        <taxon>Viridiplantae</taxon>
        <taxon>Streptophyta</taxon>
        <taxon>Embryophyta</taxon>
        <taxon>Tracheophyta</taxon>
        <taxon>Spermatophyta</taxon>
        <taxon>Magnoliopsida</taxon>
        <taxon>eudicotyledons</taxon>
        <taxon>Gunneridae</taxon>
        <taxon>Pentapetalae</taxon>
        <taxon>asterids</taxon>
        <taxon>lamiids</taxon>
        <taxon>Lamiales</taxon>
        <taxon>Orobanchaceae</taxon>
        <taxon>Pedicularideae</taxon>
        <taxon>Castillejinae</taxon>
        <taxon>Castilleja</taxon>
    </lineage>
</organism>
<evidence type="ECO:0000313" key="2">
    <source>
        <dbReference type="Proteomes" id="UP001632038"/>
    </source>
</evidence>
<accession>A0ABD3B7M0</accession>
<gene>
    <name evidence="1" type="ORF">CASFOL_042815</name>
</gene>
<dbReference type="AlphaFoldDB" id="A0ABD3B7M0"/>
<protein>
    <submittedName>
        <fullName evidence="1">Uncharacterized protein</fullName>
    </submittedName>
</protein>
<evidence type="ECO:0000313" key="1">
    <source>
        <dbReference type="EMBL" id="KAL3613343.1"/>
    </source>
</evidence>
<sequence length="82" mass="8917">MELEFIRAEIEAKEAEGVAATVKTEMMMVSLKHLLLRSFIYDSSSDSLSKKVGVSETTNHVAATTREIGAPIVPGVAKILRI</sequence>
<dbReference type="EMBL" id="JAVIJP010000140">
    <property type="protein sequence ID" value="KAL3613343.1"/>
    <property type="molecule type" value="Genomic_DNA"/>
</dbReference>
<comment type="caution">
    <text evidence="1">The sequence shown here is derived from an EMBL/GenBank/DDBJ whole genome shotgun (WGS) entry which is preliminary data.</text>
</comment>
<keyword evidence="2" id="KW-1185">Reference proteome</keyword>
<reference evidence="2" key="1">
    <citation type="journal article" date="2024" name="IScience">
        <title>Strigolactones Initiate the Formation of Haustorium-like Structures in Castilleja.</title>
        <authorList>
            <person name="Buerger M."/>
            <person name="Peterson D."/>
            <person name="Chory J."/>
        </authorList>
    </citation>
    <scope>NUCLEOTIDE SEQUENCE [LARGE SCALE GENOMIC DNA]</scope>
</reference>
<name>A0ABD3B7M0_9LAMI</name>
<dbReference type="Proteomes" id="UP001632038">
    <property type="component" value="Unassembled WGS sequence"/>
</dbReference>